<name>A0A8S5VCQ2_9CAUD</name>
<dbReference type="EMBL" id="BK016243">
    <property type="protein sequence ID" value="DAG04387.1"/>
    <property type="molecule type" value="Genomic_DNA"/>
</dbReference>
<evidence type="ECO:0000313" key="1">
    <source>
        <dbReference type="EMBL" id="DAG04387.1"/>
    </source>
</evidence>
<accession>A0A8S5VCQ2</accession>
<sequence>MVDIKLHGHQWVAKMCCTQCGVTRIEQAHPRTKPWVAVESTVKTTARTLGWKVGAETAICGACRRDR</sequence>
<protein>
    <submittedName>
        <fullName evidence="1">Uncharacterized protein</fullName>
    </submittedName>
</protein>
<organism evidence="1">
    <name type="scientific">Siphoviridae sp. ctyg07</name>
    <dbReference type="NCBI Taxonomy" id="2825747"/>
    <lineage>
        <taxon>Viruses</taxon>
        <taxon>Duplodnaviria</taxon>
        <taxon>Heunggongvirae</taxon>
        <taxon>Uroviricota</taxon>
        <taxon>Caudoviricetes</taxon>
    </lineage>
</organism>
<proteinExistence type="predicted"/>
<reference evidence="1" key="1">
    <citation type="journal article" date="2021" name="Proc. Natl. Acad. Sci. U.S.A.">
        <title>A Catalog of Tens of Thousands of Viruses from Human Metagenomes Reveals Hidden Associations with Chronic Diseases.</title>
        <authorList>
            <person name="Tisza M.J."/>
            <person name="Buck C.B."/>
        </authorList>
    </citation>
    <scope>NUCLEOTIDE SEQUENCE</scope>
    <source>
        <strain evidence="1">Ctyg07</strain>
    </source>
</reference>